<keyword evidence="4 7" id="KW-1133">Transmembrane helix</keyword>
<keyword evidence="2" id="KW-0813">Transport</keyword>
<dbReference type="Proteomes" id="UP000247498">
    <property type="component" value="Unassembled WGS sequence"/>
</dbReference>
<feature type="transmembrane region" description="Helical" evidence="7">
    <location>
        <begin position="70"/>
        <end position="90"/>
    </location>
</feature>
<dbReference type="PROSITE" id="PS50850">
    <property type="entry name" value="MFS"/>
    <property type="match status" value="1"/>
</dbReference>
<feature type="transmembrane region" description="Helical" evidence="7">
    <location>
        <begin position="437"/>
        <end position="457"/>
    </location>
</feature>
<evidence type="ECO:0000256" key="6">
    <source>
        <dbReference type="SAM" id="MobiDB-lite"/>
    </source>
</evidence>
<dbReference type="InterPro" id="IPR036259">
    <property type="entry name" value="MFS_trans_sf"/>
</dbReference>
<evidence type="ECO:0000256" key="5">
    <source>
        <dbReference type="ARBA" id="ARBA00023136"/>
    </source>
</evidence>
<feature type="transmembrane region" description="Helical" evidence="7">
    <location>
        <begin position="405"/>
        <end position="425"/>
    </location>
</feature>
<dbReference type="OrthoDB" id="196786at2759"/>
<keyword evidence="10" id="KW-1185">Reference proteome</keyword>
<feature type="transmembrane region" description="Helical" evidence="7">
    <location>
        <begin position="128"/>
        <end position="151"/>
    </location>
</feature>
<keyword evidence="3 7" id="KW-0812">Transmembrane</keyword>
<feature type="domain" description="Major facilitator superfamily (MFS) profile" evidence="8">
    <location>
        <begin position="37"/>
        <end position="461"/>
    </location>
</feature>
<comment type="caution">
    <text evidence="9">The sequence shown here is derived from an EMBL/GenBank/DDBJ whole genome shotgun (WGS) entry which is preliminary data.</text>
</comment>
<feature type="transmembrane region" description="Helical" evidence="7">
    <location>
        <begin position="373"/>
        <end position="393"/>
    </location>
</feature>
<comment type="subcellular location">
    <subcellularLocation>
        <location evidence="1">Membrane</location>
        <topology evidence="1">Multi-pass membrane protein</topology>
    </subcellularLocation>
</comment>
<protein>
    <submittedName>
        <fullName evidence="9">MFS transporter</fullName>
    </submittedName>
</protein>
<keyword evidence="5 7" id="KW-0472">Membrane</keyword>
<feature type="transmembrane region" description="Helical" evidence="7">
    <location>
        <begin position="277"/>
        <end position="298"/>
    </location>
</feature>
<feature type="compositionally biased region" description="Low complexity" evidence="6">
    <location>
        <begin position="475"/>
        <end position="488"/>
    </location>
</feature>
<feature type="region of interest" description="Disordered" evidence="6">
    <location>
        <begin position="1"/>
        <end position="22"/>
    </location>
</feature>
<dbReference type="PANTHER" id="PTHR43791">
    <property type="entry name" value="PERMEASE-RELATED"/>
    <property type="match status" value="1"/>
</dbReference>
<name>A0A2V0NL31_9CHLO</name>
<dbReference type="GO" id="GO:0016020">
    <property type="term" value="C:membrane"/>
    <property type="evidence" value="ECO:0007669"/>
    <property type="project" value="UniProtKB-SubCell"/>
</dbReference>
<dbReference type="InParanoid" id="A0A2V0NL31"/>
<accession>A0A2V0NL31</accession>
<reference evidence="9 10" key="1">
    <citation type="journal article" date="2018" name="Sci. Rep.">
        <title>Raphidocelis subcapitata (=Pseudokirchneriella subcapitata) provides an insight into genome evolution and environmental adaptations in the Sphaeropleales.</title>
        <authorList>
            <person name="Suzuki S."/>
            <person name="Yamaguchi H."/>
            <person name="Nakajima N."/>
            <person name="Kawachi M."/>
        </authorList>
    </citation>
    <scope>NUCLEOTIDE SEQUENCE [LARGE SCALE GENOMIC DNA]</scope>
    <source>
        <strain evidence="9 10">NIES-35</strain>
    </source>
</reference>
<evidence type="ECO:0000256" key="2">
    <source>
        <dbReference type="ARBA" id="ARBA00022448"/>
    </source>
</evidence>
<evidence type="ECO:0000313" key="10">
    <source>
        <dbReference type="Proteomes" id="UP000247498"/>
    </source>
</evidence>
<feature type="transmembrane region" description="Helical" evidence="7">
    <location>
        <begin position="196"/>
        <end position="217"/>
    </location>
</feature>
<evidence type="ECO:0000256" key="4">
    <source>
        <dbReference type="ARBA" id="ARBA00022989"/>
    </source>
</evidence>
<feature type="transmembrane region" description="Helical" evidence="7">
    <location>
        <begin position="163"/>
        <end position="184"/>
    </location>
</feature>
<feature type="transmembrane region" description="Helical" evidence="7">
    <location>
        <begin position="102"/>
        <end position="122"/>
    </location>
</feature>
<dbReference type="Gene3D" id="1.20.1250.20">
    <property type="entry name" value="MFS general substrate transporter like domains"/>
    <property type="match status" value="2"/>
</dbReference>
<dbReference type="GO" id="GO:0022857">
    <property type="term" value="F:transmembrane transporter activity"/>
    <property type="evidence" value="ECO:0007669"/>
    <property type="project" value="InterPro"/>
</dbReference>
<dbReference type="PANTHER" id="PTHR43791:SF36">
    <property type="entry name" value="TRANSPORTER, PUTATIVE (AFU_ORTHOLOGUE AFUA_6G08340)-RELATED"/>
    <property type="match status" value="1"/>
</dbReference>
<dbReference type="SUPFAM" id="SSF103473">
    <property type="entry name" value="MFS general substrate transporter"/>
    <property type="match status" value="1"/>
</dbReference>
<organism evidence="9 10">
    <name type="scientific">Raphidocelis subcapitata</name>
    <dbReference type="NCBI Taxonomy" id="307507"/>
    <lineage>
        <taxon>Eukaryota</taxon>
        <taxon>Viridiplantae</taxon>
        <taxon>Chlorophyta</taxon>
        <taxon>core chlorophytes</taxon>
        <taxon>Chlorophyceae</taxon>
        <taxon>CS clade</taxon>
        <taxon>Sphaeropleales</taxon>
        <taxon>Selenastraceae</taxon>
        <taxon>Raphidocelis</taxon>
    </lineage>
</organism>
<evidence type="ECO:0000256" key="1">
    <source>
        <dbReference type="ARBA" id="ARBA00004141"/>
    </source>
</evidence>
<proteinExistence type="predicted"/>
<evidence type="ECO:0000256" key="3">
    <source>
        <dbReference type="ARBA" id="ARBA00022692"/>
    </source>
</evidence>
<evidence type="ECO:0000256" key="7">
    <source>
        <dbReference type="SAM" id="Phobius"/>
    </source>
</evidence>
<evidence type="ECO:0000313" key="9">
    <source>
        <dbReference type="EMBL" id="GBF88096.1"/>
    </source>
</evidence>
<sequence>MVVEERVFHPLPPRPREGSGGVDAALRRAERRLGPRLLPMVALFAAVNYLDRTNLALASVELTTALALSPTQYALGASLFFVPYCLLQIPSQMLMAVTRRQNLWLAGLLVSWGTIATAMAGIRNVAQYYLMRVLLGVFEAGALPGCWAYLAHFYSKDRIALPLSVLHGSLIFSQALGPLIAAGLLTMDGVSGLEGWAWLFMLEGLAAIAVAIGWVFMPRDVEAVTALTPEELAAVRASFASTQPPARGGNQLAVLRRALANPAVAAACVIKFCRDTAFYGIIFWAPLIVKGLMGFSVWGGTGQPPARQPTKAEGVRVVLLVAVPFAAAAAAQFAVAWSSQRRRERRFHVAAAWGVGAAALLALPLALRSFAAGFVVLIVATVGTLGAEGTAIAHYMALQGAEKGLGMSLLNSVGALGGVVGPLLIGALKQRTGNYDAAMYILGGLLAAAAAGIAALPPSWAERWGLREAPGEGGAPKACASDAPAAEA</sequence>
<dbReference type="STRING" id="307507.A0A2V0NL31"/>
<dbReference type="InterPro" id="IPR020846">
    <property type="entry name" value="MFS_dom"/>
</dbReference>
<gene>
    <name evidence="9" type="ORF">Rsub_00808</name>
</gene>
<feature type="transmembrane region" description="Helical" evidence="7">
    <location>
        <begin position="33"/>
        <end position="50"/>
    </location>
</feature>
<evidence type="ECO:0000259" key="8">
    <source>
        <dbReference type="PROSITE" id="PS50850"/>
    </source>
</evidence>
<feature type="transmembrane region" description="Helical" evidence="7">
    <location>
        <begin position="349"/>
        <end position="367"/>
    </location>
</feature>
<dbReference type="InterPro" id="IPR011701">
    <property type="entry name" value="MFS"/>
</dbReference>
<feature type="region of interest" description="Disordered" evidence="6">
    <location>
        <begin position="468"/>
        <end position="488"/>
    </location>
</feature>
<dbReference type="AlphaFoldDB" id="A0A2V0NL31"/>
<feature type="transmembrane region" description="Helical" evidence="7">
    <location>
        <begin position="318"/>
        <end position="337"/>
    </location>
</feature>
<dbReference type="EMBL" id="BDRX01000003">
    <property type="protein sequence ID" value="GBF88096.1"/>
    <property type="molecule type" value="Genomic_DNA"/>
</dbReference>
<dbReference type="Pfam" id="PF07690">
    <property type="entry name" value="MFS_1"/>
    <property type="match status" value="1"/>
</dbReference>